<dbReference type="EMBL" id="LAZR01006571">
    <property type="protein sequence ID" value="KKM91171.1"/>
    <property type="molecule type" value="Genomic_DNA"/>
</dbReference>
<accession>A0A0F9LVP3</accession>
<dbReference type="AlphaFoldDB" id="A0A0F9LVP3"/>
<protein>
    <recommendedName>
        <fullName evidence="2">Sulfotransferase domain-containing protein</fullName>
    </recommendedName>
</protein>
<comment type="caution">
    <text evidence="1">The sequence shown here is derived from an EMBL/GenBank/DDBJ whole genome shotgun (WGS) entry which is preliminary data.</text>
</comment>
<organism evidence="1">
    <name type="scientific">marine sediment metagenome</name>
    <dbReference type="NCBI Taxonomy" id="412755"/>
    <lineage>
        <taxon>unclassified sequences</taxon>
        <taxon>metagenomes</taxon>
        <taxon>ecological metagenomes</taxon>
    </lineage>
</organism>
<dbReference type="Gene3D" id="3.40.50.300">
    <property type="entry name" value="P-loop containing nucleotide triphosphate hydrolases"/>
    <property type="match status" value="1"/>
</dbReference>
<name>A0A0F9LVP3_9ZZZZ</name>
<gene>
    <name evidence="1" type="ORF">LCGC14_1231190</name>
</gene>
<reference evidence="1" key="1">
    <citation type="journal article" date="2015" name="Nature">
        <title>Complex archaea that bridge the gap between prokaryotes and eukaryotes.</title>
        <authorList>
            <person name="Spang A."/>
            <person name="Saw J.H."/>
            <person name="Jorgensen S.L."/>
            <person name="Zaremba-Niedzwiedzka K."/>
            <person name="Martijn J."/>
            <person name="Lind A.E."/>
            <person name="van Eijk R."/>
            <person name="Schleper C."/>
            <person name="Guy L."/>
            <person name="Ettema T.J."/>
        </authorList>
    </citation>
    <scope>NUCLEOTIDE SEQUENCE</scope>
</reference>
<dbReference type="SUPFAM" id="SSF52540">
    <property type="entry name" value="P-loop containing nucleoside triphosphate hydrolases"/>
    <property type="match status" value="1"/>
</dbReference>
<dbReference type="Pfam" id="PF13469">
    <property type="entry name" value="Sulfotransfer_3"/>
    <property type="match status" value="1"/>
</dbReference>
<evidence type="ECO:0008006" key="2">
    <source>
        <dbReference type="Google" id="ProtNLM"/>
    </source>
</evidence>
<proteinExistence type="predicted"/>
<dbReference type="InterPro" id="IPR027417">
    <property type="entry name" value="P-loop_NTPase"/>
</dbReference>
<evidence type="ECO:0000313" key="1">
    <source>
        <dbReference type="EMBL" id="KKM91171.1"/>
    </source>
</evidence>
<sequence length="235" mass="26744">MIVIVVGMHRSGTSALAGTLQANGICMGEEGDFFPPPMKENPKGFFENRRFRTINDHLLREWTYRVKSFDPAVPKWCRECSGSIHLQMDAVVRHYHDRYDAWGWKDPRTCLTLRPWLDTLLSVCGSSHIKVLLTVRDAKDITTSMLERGNKEKTPGQFEALTREYYYSATTALTDARVDYHMVTFVSLMQDTAACVDKIAKYLDHPLPKIDFVDRRVSKATRRGESYMAADGGGI</sequence>